<dbReference type="InterPro" id="IPR016155">
    <property type="entry name" value="Mopterin_synth/thiamin_S_b"/>
</dbReference>
<evidence type="ECO:0000313" key="1">
    <source>
        <dbReference type="EMBL" id="QFV17086.1"/>
    </source>
</evidence>
<dbReference type="InterPro" id="IPR003749">
    <property type="entry name" value="ThiS/MoaD-like"/>
</dbReference>
<keyword evidence="2" id="KW-0150">Chloroplast</keyword>
<dbReference type="SUPFAM" id="SSF54285">
    <property type="entry name" value="MoaD/ThiS"/>
    <property type="match status" value="1"/>
</dbReference>
<organism evidence="2">
    <name type="scientific">Cyanidioschyzon merolae</name>
    <name type="common">Red alga</name>
    <dbReference type="NCBI Taxonomy" id="45157"/>
    <lineage>
        <taxon>Eukaryota</taxon>
        <taxon>Rhodophyta</taxon>
        <taxon>Bangiophyceae</taxon>
        <taxon>Cyanidiales</taxon>
        <taxon>Cyanidiaceae</taxon>
        <taxon>Cyanidioschyzon</taxon>
    </lineage>
</organism>
<dbReference type="InterPro" id="IPR012675">
    <property type="entry name" value="Beta-grasp_dom_sf"/>
</dbReference>
<dbReference type="CDD" id="cd00565">
    <property type="entry name" value="Ubl_ThiS"/>
    <property type="match status" value="1"/>
</dbReference>
<dbReference type="InterPro" id="IPR010035">
    <property type="entry name" value="Thi_S"/>
</dbReference>
<dbReference type="AlphaFoldDB" id="A0A5P9RTY4"/>
<reference evidence="1" key="1">
    <citation type="submission" date="2018-11" db="EMBL/GenBank/DDBJ databases">
        <title>Complete Plastid Genome of Cyanidioschyzon merolae Isolate 5508.</title>
        <authorList>
            <person name="Bi G."/>
        </authorList>
    </citation>
    <scope>NUCLEOTIDE SEQUENCE</scope>
    <source>
        <strain evidence="1">5508</strain>
    </source>
</reference>
<dbReference type="Gene3D" id="3.10.20.30">
    <property type="match status" value="1"/>
</dbReference>
<reference evidence="2" key="2">
    <citation type="submission" date="2018-11" db="EMBL/GenBank/DDBJ databases">
        <title>Complete Plastid Genome of Cyanidioschyzon merolae Isolate 5578.</title>
        <authorList>
            <person name="Bi G."/>
        </authorList>
    </citation>
    <scope>NUCLEOTIDE SEQUENCE</scope>
</reference>
<proteinExistence type="predicted"/>
<evidence type="ECO:0008006" key="3">
    <source>
        <dbReference type="Google" id="ProtNLM"/>
    </source>
</evidence>
<sequence length="67" mass="7561">MLVIYINGHLTLFKRVMTLQELLDFLKAPLHLITVELNGKVVPSGQWKSISLKSRDRLEIITFAPGG</sequence>
<protein>
    <recommendedName>
        <fullName evidence="3">Thiamine biosynthesis protein ThiS</fullName>
    </recommendedName>
</protein>
<keyword evidence="2" id="KW-0934">Plastid</keyword>
<name>A0A5P9RTY4_CYAME</name>
<dbReference type="Pfam" id="PF02597">
    <property type="entry name" value="ThiS"/>
    <property type="match status" value="1"/>
</dbReference>
<dbReference type="EMBL" id="MK231134">
    <property type="protein sequence ID" value="QFV17086.1"/>
    <property type="molecule type" value="Genomic_DNA"/>
</dbReference>
<geneLocation type="chloroplast" evidence="2"/>
<dbReference type="PANTHER" id="PTHR34472:SF1">
    <property type="entry name" value="SULFUR CARRIER PROTEIN THIS"/>
    <property type="match status" value="1"/>
</dbReference>
<dbReference type="EMBL" id="MK231135">
    <property type="protein sequence ID" value="QFV17265.1"/>
    <property type="molecule type" value="Genomic_DNA"/>
</dbReference>
<accession>A0A5P9RTY4</accession>
<dbReference type="PANTHER" id="PTHR34472">
    <property type="entry name" value="SULFUR CARRIER PROTEIN THIS"/>
    <property type="match status" value="1"/>
</dbReference>
<gene>
    <name evidence="2" type="primary">ycf40</name>
</gene>
<dbReference type="NCBIfam" id="TIGR01683">
    <property type="entry name" value="thiS"/>
    <property type="match status" value="1"/>
</dbReference>
<evidence type="ECO:0000313" key="2">
    <source>
        <dbReference type="EMBL" id="QFV17265.1"/>
    </source>
</evidence>